<evidence type="ECO:0000313" key="3">
    <source>
        <dbReference type="Proteomes" id="UP001597264"/>
    </source>
</evidence>
<keyword evidence="1" id="KW-0732">Signal</keyword>
<feature type="chain" id="PRO_5047501976" evidence="1">
    <location>
        <begin position="22"/>
        <end position="346"/>
    </location>
</feature>
<comment type="caution">
    <text evidence="2">The sequence shown here is derived from an EMBL/GenBank/DDBJ whole genome shotgun (WGS) entry which is preliminary data.</text>
</comment>
<protein>
    <submittedName>
        <fullName evidence="2">Uncharacterized protein</fullName>
    </submittedName>
</protein>
<accession>A0ABW3U8A4</accession>
<proteinExistence type="predicted"/>
<dbReference type="EMBL" id="JBHTLR010000007">
    <property type="protein sequence ID" value="MFD1216662.1"/>
    <property type="molecule type" value="Genomic_DNA"/>
</dbReference>
<dbReference type="Proteomes" id="UP001597264">
    <property type="component" value="Unassembled WGS sequence"/>
</dbReference>
<evidence type="ECO:0000313" key="2">
    <source>
        <dbReference type="EMBL" id="MFD1216662.1"/>
    </source>
</evidence>
<keyword evidence="3" id="KW-1185">Reference proteome</keyword>
<evidence type="ECO:0000256" key="1">
    <source>
        <dbReference type="SAM" id="SignalP"/>
    </source>
</evidence>
<gene>
    <name evidence="2" type="ORF">ACFQ2X_08640</name>
</gene>
<dbReference type="RefSeq" id="WP_230438763.1">
    <property type="nucleotide sequence ID" value="NZ_CP087715.1"/>
</dbReference>
<sequence>MKMFSSRLFWFFVSAVGASSAYYIWTSTETSEYPQVEVNQVKGKTGTAVPPEKNEEKIKYGTVFGESIESRKLPKEKARLVIDVYGQVDVKGYEDNWCATQELTEESHVSASSEWNEWLRGLGYEAFGIQRRPNSTSYQYYDLPTLNTLAKQGDLQAIHQLLERPEVGQDEKKSLAYHALVYGATTSIAEFATASYPDLSHLIKSGKPEAAKNLVIEQLAWEEYAAMRGDHIAFKVGIRGYQERLERFGNTLRLNDSDLAMISSKANEHLNAINMKRSELGLGELPESPKYAKKVFERTVGEVLSEGYEENYGRKFLQTNECIDKHIEFFTKLRESREERLTASSE</sequence>
<name>A0ABW3U8A4_9GAMM</name>
<feature type="signal peptide" evidence="1">
    <location>
        <begin position="1"/>
        <end position="21"/>
    </location>
</feature>
<organism evidence="2 3">
    <name type="scientific">Microbulbifer celer</name>
    <dbReference type="NCBI Taxonomy" id="435905"/>
    <lineage>
        <taxon>Bacteria</taxon>
        <taxon>Pseudomonadati</taxon>
        <taxon>Pseudomonadota</taxon>
        <taxon>Gammaproteobacteria</taxon>
        <taxon>Cellvibrionales</taxon>
        <taxon>Microbulbiferaceae</taxon>
        <taxon>Microbulbifer</taxon>
    </lineage>
</organism>
<reference evidence="3" key="1">
    <citation type="journal article" date="2019" name="Int. J. Syst. Evol. Microbiol.">
        <title>The Global Catalogue of Microorganisms (GCM) 10K type strain sequencing project: providing services to taxonomists for standard genome sequencing and annotation.</title>
        <authorList>
            <consortium name="The Broad Institute Genomics Platform"/>
            <consortium name="The Broad Institute Genome Sequencing Center for Infectious Disease"/>
            <person name="Wu L."/>
            <person name="Ma J."/>
        </authorList>
    </citation>
    <scope>NUCLEOTIDE SEQUENCE [LARGE SCALE GENOMIC DNA]</scope>
    <source>
        <strain evidence="3">CCUG 54356</strain>
    </source>
</reference>